<evidence type="ECO:0000256" key="3">
    <source>
        <dbReference type="ARBA" id="ARBA00023002"/>
    </source>
</evidence>
<organism evidence="5 6">
    <name type="scientific">Lederbergia citrea</name>
    <dbReference type="NCBI Taxonomy" id="2833581"/>
    <lineage>
        <taxon>Bacteria</taxon>
        <taxon>Bacillati</taxon>
        <taxon>Bacillota</taxon>
        <taxon>Bacilli</taxon>
        <taxon>Bacillales</taxon>
        <taxon>Bacillaceae</taxon>
        <taxon>Lederbergia</taxon>
    </lineage>
</organism>
<sequence>MDISLEDKNLAEIWQQIEKVMNQQPKPLHHMSIVYQFELSGVECGTYQLIIDKGTVRVEEGAPLESECTLIMTLEDFKKLIQGTLNSTTAYMMRRLKVEGSLGLALRLETMLRQYRLS</sequence>
<dbReference type="GO" id="GO:0016491">
    <property type="term" value="F:oxidoreductase activity"/>
    <property type="evidence" value="ECO:0007669"/>
    <property type="project" value="UniProtKB-KW"/>
</dbReference>
<dbReference type="EMBL" id="JAGYPN010000003">
    <property type="protein sequence ID" value="MBS4224374.1"/>
    <property type="molecule type" value="Genomic_DNA"/>
</dbReference>
<dbReference type="Pfam" id="PF02036">
    <property type="entry name" value="SCP2"/>
    <property type="match status" value="1"/>
</dbReference>
<dbReference type="Proteomes" id="UP000676456">
    <property type="component" value="Unassembled WGS sequence"/>
</dbReference>
<dbReference type="RefSeq" id="WP_213099391.1">
    <property type="nucleotide sequence ID" value="NZ_JAGYPN010000003.1"/>
</dbReference>
<keyword evidence="3" id="KW-0560">Oxidoreductase</keyword>
<evidence type="ECO:0000256" key="2">
    <source>
        <dbReference type="ARBA" id="ARBA00022857"/>
    </source>
</evidence>
<dbReference type="PANTHER" id="PTHR42808">
    <property type="entry name" value="HYDROXYSTEROID DEHYDROGENASE-LIKE PROTEIN 2"/>
    <property type="match status" value="1"/>
</dbReference>
<dbReference type="InterPro" id="IPR036527">
    <property type="entry name" value="SCP2_sterol-bd_dom_sf"/>
</dbReference>
<evidence type="ECO:0000256" key="1">
    <source>
        <dbReference type="ARBA" id="ARBA00006484"/>
    </source>
</evidence>
<keyword evidence="2" id="KW-0521">NADP</keyword>
<dbReference type="AlphaFoldDB" id="A0A942UUX4"/>
<evidence type="ECO:0000313" key="5">
    <source>
        <dbReference type="EMBL" id="MBS4224374.1"/>
    </source>
</evidence>
<name>A0A942UUX4_9BACI</name>
<dbReference type="Gene3D" id="3.30.1050.10">
    <property type="entry name" value="SCP2 sterol-binding domain"/>
    <property type="match status" value="1"/>
</dbReference>
<evidence type="ECO:0000259" key="4">
    <source>
        <dbReference type="Pfam" id="PF02036"/>
    </source>
</evidence>
<dbReference type="InterPro" id="IPR003033">
    <property type="entry name" value="SCP2_sterol-bd_dom"/>
</dbReference>
<dbReference type="PANTHER" id="PTHR42808:SF3">
    <property type="entry name" value="HYDROXYSTEROID DEHYDROGENASE-LIKE PROTEIN 2"/>
    <property type="match status" value="1"/>
</dbReference>
<evidence type="ECO:0000313" key="6">
    <source>
        <dbReference type="Proteomes" id="UP000676456"/>
    </source>
</evidence>
<dbReference type="InterPro" id="IPR051935">
    <property type="entry name" value="HSDL2"/>
</dbReference>
<comment type="similarity">
    <text evidence="1">Belongs to the short-chain dehydrogenases/reductases (SDR) family.</text>
</comment>
<proteinExistence type="inferred from homology"/>
<dbReference type="SUPFAM" id="SSF55718">
    <property type="entry name" value="SCP-like"/>
    <property type="match status" value="1"/>
</dbReference>
<protein>
    <submittedName>
        <fullName evidence="5">SCP2 sterol-binding domain-containing protein</fullName>
    </submittedName>
</protein>
<feature type="domain" description="SCP2" evidence="4">
    <location>
        <begin position="24"/>
        <end position="112"/>
    </location>
</feature>
<keyword evidence="6" id="KW-1185">Reference proteome</keyword>
<gene>
    <name evidence="5" type="ORF">KHA91_16760</name>
</gene>
<comment type="caution">
    <text evidence="5">The sequence shown here is derived from an EMBL/GenBank/DDBJ whole genome shotgun (WGS) entry which is preliminary data.</text>
</comment>
<reference evidence="5 6" key="1">
    <citation type="submission" date="2021-05" db="EMBL/GenBank/DDBJ databases">
        <title>Novel Bacillus species.</title>
        <authorList>
            <person name="Liu G."/>
        </authorList>
    </citation>
    <scope>NUCLEOTIDE SEQUENCE [LARGE SCALE GENOMIC DNA]</scope>
    <source>
        <strain evidence="5 6">FJAT-49682</strain>
    </source>
</reference>
<accession>A0A942UUX4</accession>